<gene>
    <name evidence="3" type="ORF">NSJP_3021</name>
</gene>
<feature type="region of interest" description="Disordered" evidence="1">
    <location>
        <begin position="36"/>
        <end position="82"/>
    </location>
</feature>
<organism evidence="3 4">
    <name type="scientific">Nitrospira japonica</name>
    <dbReference type="NCBI Taxonomy" id="1325564"/>
    <lineage>
        <taxon>Bacteria</taxon>
        <taxon>Pseudomonadati</taxon>
        <taxon>Nitrospirota</taxon>
        <taxon>Nitrospiria</taxon>
        <taxon>Nitrospirales</taxon>
        <taxon>Nitrospiraceae</taxon>
        <taxon>Nitrospira</taxon>
    </lineage>
</organism>
<name>A0A1W1I818_9BACT</name>
<sequence>MMMNAQIARRLMRNLLVMAIPMTLFAGAVAQGADEPVTPISPRQEEVSAPSQQLEISPPPSTTEGAPDDVQERGLGKGDFGQFKKDFQRKQPLPPSEPPAQLCHQETWMLTQCKCFSQTECQALTALFPNSCPPGSSHCEFTPMSRGAMPPLPPNLCSYQVPLTFTKCECHNQQECQLLTPFCQGSCPSGSTSCECTPMQRR</sequence>
<feature type="compositionally biased region" description="Basic and acidic residues" evidence="1">
    <location>
        <begin position="70"/>
        <end position="82"/>
    </location>
</feature>
<evidence type="ECO:0000313" key="3">
    <source>
        <dbReference type="EMBL" id="SLM49188.1"/>
    </source>
</evidence>
<evidence type="ECO:0000313" key="4">
    <source>
        <dbReference type="Proteomes" id="UP000192042"/>
    </source>
</evidence>
<evidence type="ECO:0000256" key="1">
    <source>
        <dbReference type="SAM" id="MobiDB-lite"/>
    </source>
</evidence>
<proteinExistence type="predicted"/>
<dbReference type="AlphaFoldDB" id="A0A1W1I818"/>
<feature type="chain" id="PRO_5013094139" evidence="2">
    <location>
        <begin position="27"/>
        <end position="202"/>
    </location>
</feature>
<dbReference type="STRING" id="1325564.NSJP_3021"/>
<protein>
    <submittedName>
        <fullName evidence="3">Uncharacterized protein</fullName>
    </submittedName>
</protein>
<feature type="signal peptide" evidence="2">
    <location>
        <begin position="1"/>
        <end position="26"/>
    </location>
</feature>
<keyword evidence="4" id="KW-1185">Reference proteome</keyword>
<dbReference type="Proteomes" id="UP000192042">
    <property type="component" value="Chromosome I"/>
</dbReference>
<evidence type="ECO:0000256" key="2">
    <source>
        <dbReference type="SAM" id="SignalP"/>
    </source>
</evidence>
<accession>A0A1W1I818</accession>
<keyword evidence="2" id="KW-0732">Signal</keyword>
<dbReference type="EMBL" id="LT828648">
    <property type="protein sequence ID" value="SLM49188.1"/>
    <property type="molecule type" value="Genomic_DNA"/>
</dbReference>
<reference evidence="3 4" key="1">
    <citation type="submission" date="2017-03" db="EMBL/GenBank/DDBJ databases">
        <authorList>
            <person name="Afonso C.L."/>
            <person name="Miller P.J."/>
            <person name="Scott M.A."/>
            <person name="Spackman E."/>
            <person name="Goraichik I."/>
            <person name="Dimitrov K.M."/>
            <person name="Suarez D.L."/>
            <person name="Swayne D.E."/>
        </authorList>
    </citation>
    <scope>NUCLEOTIDE SEQUENCE [LARGE SCALE GENOMIC DNA]</scope>
    <source>
        <strain evidence="3">Genome sequencing of Nitrospira japonica strain NJ11</strain>
    </source>
</reference>
<dbReference type="KEGG" id="nja:NSJP_3021"/>